<keyword evidence="1" id="KW-1133">Transmembrane helix</keyword>
<evidence type="ECO:0000256" key="1">
    <source>
        <dbReference type="SAM" id="Phobius"/>
    </source>
</evidence>
<dbReference type="Proteomes" id="UP000055024">
    <property type="component" value="Unassembled WGS sequence"/>
</dbReference>
<dbReference type="OrthoDB" id="5920491at2759"/>
<dbReference type="InterPro" id="IPR043128">
    <property type="entry name" value="Rev_trsase/Diguanyl_cyclase"/>
</dbReference>
<evidence type="ECO:0000313" key="2">
    <source>
        <dbReference type="EMBL" id="KRZ12255.1"/>
    </source>
</evidence>
<keyword evidence="1" id="KW-0812">Transmembrane</keyword>
<evidence type="ECO:0000313" key="3">
    <source>
        <dbReference type="Proteomes" id="UP000055024"/>
    </source>
</evidence>
<feature type="transmembrane region" description="Helical" evidence="1">
    <location>
        <begin position="83"/>
        <end position="108"/>
    </location>
</feature>
<dbReference type="InterPro" id="IPR043502">
    <property type="entry name" value="DNA/RNA_pol_sf"/>
</dbReference>
<dbReference type="Gene3D" id="3.30.70.270">
    <property type="match status" value="1"/>
</dbReference>
<proteinExistence type="predicted"/>
<keyword evidence="1" id="KW-0472">Membrane</keyword>
<sequence length="113" mass="13017">MSEENVTLQIFVFTNCFITKEPCLLHGDPLAVKRECFEYLLGAEAETVMFLVEKKHVLIADAAKYEAIKKCQFPDNVKELRNFLGLALFYGRFLWSFIARALLLITVLRKQAN</sequence>
<dbReference type="AlphaFoldDB" id="A0A0V1HPI9"/>
<reference evidence="2 3" key="1">
    <citation type="submission" date="2015-01" db="EMBL/GenBank/DDBJ databases">
        <title>Evolution of Trichinella species and genotypes.</title>
        <authorList>
            <person name="Korhonen P.K."/>
            <person name="Edoardo P."/>
            <person name="Giuseppe L.R."/>
            <person name="Gasser R.B."/>
        </authorList>
    </citation>
    <scope>NUCLEOTIDE SEQUENCE [LARGE SCALE GENOMIC DNA]</scope>
    <source>
        <strain evidence="2">ISS1029</strain>
    </source>
</reference>
<accession>A0A0V1HPI9</accession>
<protein>
    <submittedName>
        <fullName evidence="2">Uncharacterized protein</fullName>
    </submittedName>
</protein>
<dbReference type="EMBL" id="JYDP01000042">
    <property type="protein sequence ID" value="KRZ12255.1"/>
    <property type="molecule type" value="Genomic_DNA"/>
</dbReference>
<organism evidence="2 3">
    <name type="scientific">Trichinella zimbabwensis</name>
    <dbReference type="NCBI Taxonomy" id="268475"/>
    <lineage>
        <taxon>Eukaryota</taxon>
        <taxon>Metazoa</taxon>
        <taxon>Ecdysozoa</taxon>
        <taxon>Nematoda</taxon>
        <taxon>Enoplea</taxon>
        <taxon>Dorylaimia</taxon>
        <taxon>Trichinellida</taxon>
        <taxon>Trichinellidae</taxon>
        <taxon>Trichinella</taxon>
    </lineage>
</organism>
<keyword evidence="3" id="KW-1185">Reference proteome</keyword>
<dbReference type="SUPFAM" id="SSF56672">
    <property type="entry name" value="DNA/RNA polymerases"/>
    <property type="match status" value="1"/>
</dbReference>
<name>A0A0V1HPI9_9BILA</name>
<gene>
    <name evidence="2" type="ORF">T11_684</name>
</gene>
<comment type="caution">
    <text evidence="2">The sequence shown here is derived from an EMBL/GenBank/DDBJ whole genome shotgun (WGS) entry which is preliminary data.</text>
</comment>